<accession>A0A317FI37</accession>
<proteinExistence type="predicted"/>
<dbReference type="EMBL" id="QGNA01000001">
    <property type="protein sequence ID" value="PWS38754.1"/>
    <property type="molecule type" value="Genomic_DNA"/>
</dbReference>
<dbReference type="GO" id="GO:0004540">
    <property type="term" value="F:RNA nuclease activity"/>
    <property type="evidence" value="ECO:0007669"/>
    <property type="project" value="InterPro"/>
</dbReference>
<dbReference type="Gene3D" id="3.30.420.610">
    <property type="entry name" value="LOTUS domain-like"/>
    <property type="match status" value="1"/>
</dbReference>
<dbReference type="Pfam" id="PF01936">
    <property type="entry name" value="NYN"/>
    <property type="match status" value="1"/>
</dbReference>
<organism evidence="2 3">
    <name type="scientific">Falsiroseomonas bella</name>
    <dbReference type="NCBI Taxonomy" id="2184016"/>
    <lineage>
        <taxon>Bacteria</taxon>
        <taxon>Pseudomonadati</taxon>
        <taxon>Pseudomonadota</taxon>
        <taxon>Alphaproteobacteria</taxon>
        <taxon>Acetobacterales</taxon>
        <taxon>Roseomonadaceae</taxon>
        <taxon>Falsiroseomonas</taxon>
    </lineage>
</organism>
<protein>
    <submittedName>
        <fullName evidence="2">Maebl</fullName>
    </submittedName>
</protein>
<feature type="domain" description="NYN" evidence="1">
    <location>
        <begin position="14"/>
        <end position="146"/>
    </location>
</feature>
<dbReference type="Gene3D" id="3.40.50.1010">
    <property type="entry name" value="5'-nuclease"/>
    <property type="match status" value="1"/>
</dbReference>
<evidence type="ECO:0000259" key="1">
    <source>
        <dbReference type="Pfam" id="PF01936"/>
    </source>
</evidence>
<keyword evidence="3" id="KW-1185">Reference proteome</keyword>
<dbReference type="PANTHER" id="PTHR35811">
    <property type="entry name" value="SLR1870 PROTEIN"/>
    <property type="match status" value="1"/>
</dbReference>
<gene>
    <name evidence="2" type="ORF">DFH01_05740</name>
</gene>
<evidence type="ECO:0000313" key="3">
    <source>
        <dbReference type="Proteomes" id="UP000245765"/>
    </source>
</evidence>
<comment type="caution">
    <text evidence="2">The sequence shown here is derived from an EMBL/GenBank/DDBJ whole genome shotgun (WGS) entry which is preliminary data.</text>
</comment>
<sequence length="245" mass="26609">MRGRRGLPQAAAMRLAVLIDAENAQARLVASVLQAVDRHGRATLRRAYGDWSAPALSGWRDAVDTHAIEPIQQFRSRSGKNSSDCAMIVDAMDLLHGGRFDGFCLMSNDNDFASLARRIRREGRHVFGFGTRGAGEQLQQACDRYLMVDDAPRRIAAADDDAAMCRAEQVAVLAAAVEGCREASGWSPLTAVGQRAKQEGVTPAELGFSSLRKLLEAFAFFEISSAESGAGTRPNEFVRRIPASR</sequence>
<name>A0A317FI37_9PROT</name>
<dbReference type="AlphaFoldDB" id="A0A317FI37"/>
<dbReference type="InterPro" id="IPR041966">
    <property type="entry name" value="LOTUS-like"/>
</dbReference>
<dbReference type="InterPro" id="IPR021139">
    <property type="entry name" value="NYN"/>
</dbReference>
<dbReference type="PANTHER" id="PTHR35811:SF1">
    <property type="entry name" value="HTH OST-TYPE DOMAIN-CONTAINING PROTEIN"/>
    <property type="match status" value="1"/>
</dbReference>
<dbReference type="CDD" id="cd11297">
    <property type="entry name" value="PIN_LabA-like_N_1"/>
    <property type="match status" value="1"/>
</dbReference>
<evidence type="ECO:0000313" key="2">
    <source>
        <dbReference type="EMBL" id="PWS38754.1"/>
    </source>
</evidence>
<reference evidence="3" key="1">
    <citation type="submission" date="2018-05" db="EMBL/GenBank/DDBJ databases">
        <authorList>
            <person name="Du Z."/>
            <person name="Wang X."/>
        </authorList>
    </citation>
    <scope>NUCLEOTIDE SEQUENCE [LARGE SCALE GENOMIC DNA]</scope>
    <source>
        <strain evidence="3">CQN31</strain>
    </source>
</reference>
<dbReference type="Proteomes" id="UP000245765">
    <property type="component" value="Unassembled WGS sequence"/>
</dbReference>